<dbReference type="InterPro" id="IPR040715">
    <property type="entry name" value="KptA_kDICER"/>
</dbReference>
<dbReference type="CDD" id="cd00593">
    <property type="entry name" value="RIBOc"/>
    <property type="match status" value="1"/>
</dbReference>
<reference evidence="2" key="1">
    <citation type="submission" date="2015-08" db="EMBL/GenBank/DDBJ databases">
        <title>Evidence for the evolutionary loss of RNAi key determinants in kinetoplastids as a multiple sporadic phenomenon.</title>
        <authorList>
            <person name="Matveyev A.V."/>
            <person name="Alves J.M.P."/>
            <person name="Serrano M.G."/>
            <person name="Lara A.M."/>
            <person name="Barton W.A."/>
            <person name="Beverly S.M."/>
            <person name="Teixeira M.M.G."/>
            <person name="Camargo E.P."/>
            <person name="Buck G.A."/>
        </authorList>
    </citation>
    <scope>NUCLEOTIDE SEQUENCE</scope>
    <source>
        <strain evidence="2">TCC036E</strain>
    </source>
</reference>
<dbReference type="SUPFAM" id="SSF69065">
    <property type="entry name" value="RNase III domain-like"/>
    <property type="match status" value="1"/>
</dbReference>
<organism evidence="2">
    <name type="scientific">Angomonas deanei</name>
    <dbReference type="NCBI Taxonomy" id="59799"/>
    <lineage>
        <taxon>Eukaryota</taxon>
        <taxon>Discoba</taxon>
        <taxon>Euglenozoa</taxon>
        <taxon>Kinetoplastea</taxon>
        <taxon>Metakinetoplastina</taxon>
        <taxon>Trypanosomatida</taxon>
        <taxon>Trypanosomatidae</taxon>
        <taxon>Strigomonadinae</taxon>
        <taxon>Angomonas</taxon>
    </lineage>
</organism>
<dbReference type="InterPro" id="IPR040545">
    <property type="entry name" value="DICER_HTH"/>
</dbReference>
<dbReference type="Pfam" id="PF18188">
    <property type="entry name" value="PPL4"/>
    <property type="match status" value="1"/>
</dbReference>
<dbReference type="Pfam" id="PF18177">
    <property type="entry name" value="La_HTH_kDCL"/>
    <property type="match status" value="1"/>
</dbReference>
<dbReference type="Pfam" id="PF18176">
    <property type="entry name" value="KptA_kDCL"/>
    <property type="match status" value="1"/>
</dbReference>
<dbReference type="GO" id="GO:0006396">
    <property type="term" value="P:RNA processing"/>
    <property type="evidence" value="ECO:0007669"/>
    <property type="project" value="InterPro"/>
</dbReference>
<protein>
    <submittedName>
        <fullName evidence="2">Dicer 1</fullName>
    </submittedName>
</protein>
<dbReference type="GO" id="GO:0004525">
    <property type="term" value="F:ribonuclease III activity"/>
    <property type="evidence" value="ECO:0007669"/>
    <property type="project" value="InterPro"/>
</dbReference>
<evidence type="ECO:0000259" key="1">
    <source>
        <dbReference type="PROSITE" id="PS50142"/>
    </source>
</evidence>
<dbReference type="PROSITE" id="PS00517">
    <property type="entry name" value="RNASE_3_1"/>
    <property type="match status" value="1"/>
</dbReference>
<gene>
    <name evidence="2" type="primary">DCL1</name>
</gene>
<dbReference type="VEuPathDB" id="TriTrypDB:ADEAN_000664100"/>
<dbReference type="Gene3D" id="1.10.1520.10">
    <property type="entry name" value="Ribonuclease III domain"/>
    <property type="match status" value="1"/>
</dbReference>
<evidence type="ECO:0000313" key="2">
    <source>
        <dbReference type="EMBL" id="AOA52370.1"/>
    </source>
</evidence>
<proteinExistence type="predicted"/>
<dbReference type="InterPro" id="IPR036389">
    <property type="entry name" value="RNase_III_sf"/>
</dbReference>
<name>A0A1B2LUL4_9TRYP</name>
<accession>A0A1B2LUL4</accession>
<feature type="domain" description="RNase III" evidence="1">
    <location>
        <begin position="465"/>
        <end position="584"/>
    </location>
</feature>
<dbReference type="EMBL" id="KT377044">
    <property type="protein sequence ID" value="AOA52370.1"/>
    <property type="molecule type" value="Genomic_DNA"/>
</dbReference>
<dbReference type="InterPro" id="IPR040562">
    <property type="entry name" value="PPL4"/>
</dbReference>
<dbReference type="InterPro" id="IPR000999">
    <property type="entry name" value="RNase_III_dom"/>
</dbReference>
<sequence>MTPSDMGMIARTIKKILRLDDPYDTYLQKEGYWEDILSPDNEGWIPLSVVKMCLQSKMDHVNLPFESNDFLVPFLTNHDNLSRFELGKCDCPNSRFRNQQCARAVYAHMSLNLHIYRYIICKPPHRLQSHTPSPDVPHYAWFLCEHERVKAFMKREHYALYGIPFVQCMSTESVWDCWNYKVTTSQAEQLDEKLYSSKVYFVEVDLHSIVQDANIDIYRRQNLNSSNYFWYIFPKYFVEEGGLTVEEGDDSDGKEAETQTKVLPQHHLTGRFAILGDDKCKEGAIRVFKNTISDDDFMQCHLYREEAAMSDISRARGTPYEFSNWKEEDGDAAQTNTVMYTFALDAATRRDLLEGRVNTTSLAVVDGPLDASTEIDTDGIKSEIKKFLADAERVVLQISVPLKDTNGNNIKNRSEAIKKIKEWAEGQDLVWRRSGTSADETVPERSESNSYFEVQKRSGWTKTELLTVVEEIGLPEMKSHLDRIKEAVTRHCENSQENYETMEFVGDAVLDLIAVVDTFLANFLFKCKVEKSVVTDLLNNDVLGHLLPRSVDTHLEKMYGASIQWKTKADMLEALIGAAYYSKIGLDSIRKLLFNRFALLGDNVGGPHHLDSTTGELKEVLQVARKRCVYTKVRYEDLEQHHQFKCFQVIEIPLCEKYFPEDDNSRKNFSTHRAAVRLPRVQAKQYATHFTTGPMYSYRRVPSLDTPVLLNRILSQHKTGEVAYINEVILPRTHVVVDFDGKDIRSHDILRYFRDWYTHKFGCDAAMLIVDCTGLSVVTKKMKHSCHVHFPQITVNLERLEAIQCDLRQYITAAMRNIHGRASRMLEGRPEGLVPRQQVFFSSRFVSRVVRERRWQPKRGMWGFCSVEDLLEASKTCRLWYQSVFEHMASLCQEGPDELVRLFQVPEKNVFVGPVGRQQGGHWVVFKEGEETYLLPDEWCKPHKEGQKVLGYKVDLTDTDDKKYYAESTWAEVIDSSLVMSKKLRMYLCDKCDTVYGEERRTLVLDTVSFPSRDVRVRRPYRYVPENELLQRKRMAAVQIEKDLKKASRDDTNDGDLWSEGELQKEVDPEEGEYPVQVAHSSTLRMTSLRTPEFRDVSGAVHYGWTDKQPDKDTDCAEIDPAGTDDTLPSFSALFAGAASPEYYIAADDAAVWSGSMLLPERGMVVTEKTKATASLPSWWAPDPRTRETSFYIAGEKVFSLPGAHDLYDGVSSPDGFARLMRLFTPHIDGKGCAIYREYCSAYGGELLPMFVPFRRKEVNQVPRQRRPVTEKGMQPSKEKVAPVIRKMEFRALPTLSGDPLTVDRWEKTLSGVMLLHPYSEWPLVLYHRPTEESAIPFQHYKLAFDLQSVSANDALLRNALAFLNYSSVYIFNTSKDDESCLRLCQALLPVLERANKPLVFSSERVLQHLSG</sequence>
<dbReference type="PROSITE" id="PS50142">
    <property type="entry name" value="RNASE_3_2"/>
    <property type="match status" value="1"/>
</dbReference>
<dbReference type="VEuPathDB" id="TriTrypDB:ADEAN_000664200"/>